<comment type="caution">
    <text evidence="1">The sequence shown here is derived from an EMBL/GenBank/DDBJ whole genome shotgun (WGS) entry which is preliminary data.</text>
</comment>
<accession>A0ABS0I903</accession>
<gene>
    <name evidence="1" type="ORF">I2H31_20275</name>
</gene>
<evidence type="ECO:0000313" key="1">
    <source>
        <dbReference type="EMBL" id="MBF9223452.1"/>
    </source>
</evidence>
<proteinExistence type="predicted"/>
<keyword evidence="2" id="KW-1185">Reference proteome</keyword>
<dbReference type="EMBL" id="JADQDM010000015">
    <property type="protein sequence ID" value="MBF9223452.1"/>
    <property type="molecule type" value="Genomic_DNA"/>
</dbReference>
<dbReference type="Proteomes" id="UP000618931">
    <property type="component" value="Unassembled WGS sequence"/>
</dbReference>
<name>A0ABS0I903_9BACT</name>
<reference evidence="1 2" key="1">
    <citation type="submission" date="2020-11" db="EMBL/GenBank/DDBJ databases">
        <authorList>
            <person name="Kim M.K."/>
        </authorList>
    </citation>
    <scope>NUCLEOTIDE SEQUENCE [LARGE SCALE GENOMIC DNA]</scope>
    <source>
        <strain evidence="1 2">BT662</strain>
    </source>
</reference>
<evidence type="ECO:0000313" key="2">
    <source>
        <dbReference type="Proteomes" id="UP000618931"/>
    </source>
</evidence>
<protein>
    <submittedName>
        <fullName evidence="1">Uncharacterized protein</fullName>
    </submittedName>
</protein>
<dbReference type="RefSeq" id="WP_196294880.1">
    <property type="nucleotide sequence ID" value="NZ_JADQDM010000015.1"/>
</dbReference>
<sequence length="418" mass="48671">MATNYHLNAAEEAERFARQQRDFEHELRTDPRYQPYLAGYEPASVEAFIKHYAAHKVKCLRTGPGMVKFRFHQVIEYQESAYERLFDIQQKKLFDLQVRWRAGEIALPGVLVGEQFNRWSRYIHACPWLPPITPAEFELYCEYLASPACRDVGDHPDHRRFDNWQEYDWMRAGWRQQQPHPPTLEAHDDYCAYPDWYAYYDARLGAPAGYPFATHPNHKGERQEYYEDLYFADKHTREPPAPYVPDPRPSYYDHAPETADSAPDEYIEQDPARFEAFARAFEPDPEPLIAYRRAWLRLQGSHHSHYTERADTSRENLWAAPNPWPVAAHADWRLGIVAAAQELDRTRLLAALPAVFDDYQFRLATGLALAAPDAYRAYHDANGPEDDDMEEYCATPTYLTTAILGGRELAGEPRDFNY</sequence>
<organism evidence="1 2">
    <name type="scientific">Hymenobacter ruricola</name>
    <dbReference type="NCBI Taxonomy" id="2791023"/>
    <lineage>
        <taxon>Bacteria</taxon>
        <taxon>Pseudomonadati</taxon>
        <taxon>Bacteroidota</taxon>
        <taxon>Cytophagia</taxon>
        <taxon>Cytophagales</taxon>
        <taxon>Hymenobacteraceae</taxon>
        <taxon>Hymenobacter</taxon>
    </lineage>
</organism>